<geneLocation type="plasmid" evidence="1">
    <name>pEc1675</name>
</geneLocation>
<reference evidence="1" key="1">
    <citation type="journal article" date="2018" name="Antimicrob. Agents Chemother.">
        <title>Characterization of the complete nucleotide sequences of IMP-4-encoding plasmids, belonging to diverse Inc families, recovered from Enterobacteriaceae of wildlife origin.</title>
        <authorList>
            <person name="Dolejska M."/>
            <person name="Papagiannitsis C.C."/>
            <person name="Pratova H."/>
            <person name="Medvecky M."/>
            <person name="Davidova Gerzova L."/>
            <person name="Valcek A."/>
        </authorList>
    </citation>
    <scope>NUCLEOTIDE SEQUENCE</scope>
    <source>
        <plasmid evidence="1">pEc1675</plasmid>
    </source>
</reference>
<dbReference type="AlphaFoldDB" id="A0A2L1KTS3"/>
<name>A0A2L1KTS3_ECOLX</name>
<keyword evidence="1" id="KW-0614">Plasmid</keyword>
<dbReference type="EMBL" id="MG516909">
    <property type="protein sequence ID" value="AVE25969.1"/>
    <property type="molecule type" value="Genomic_DNA"/>
</dbReference>
<sequence length="135" mass="15365">MCRLTIHQNGPFSASLTGLICVCEHCMEIVNCRGTNYFQFPTCQLCGSAILCFQDGNTRRAKDARCIESTFRYSHQAIPQSGSGTRRRIPDFEERELHFTGRNEKTICLAGQNEISGEVVGDRCWRWEFKGDVFC</sequence>
<protein>
    <submittedName>
        <fullName evidence="1">Uncharacterized protein</fullName>
    </submittedName>
</protein>
<evidence type="ECO:0000313" key="1">
    <source>
        <dbReference type="EMBL" id="AVE25969.1"/>
    </source>
</evidence>
<accession>A0A2L1KTS3</accession>
<proteinExistence type="predicted"/>
<organism evidence="1">
    <name type="scientific">Escherichia coli</name>
    <dbReference type="NCBI Taxonomy" id="562"/>
    <lineage>
        <taxon>Bacteria</taxon>
        <taxon>Pseudomonadati</taxon>
        <taxon>Pseudomonadota</taxon>
        <taxon>Gammaproteobacteria</taxon>
        <taxon>Enterobacterales</taxon>
        <taxon>Enterobacteriaceae</taxon>
        <taxon>Escherichia</taxon>
    </lineage>
</organism>